<dbReference type="Proteomes" id="UP000283975">
    <property type="component" value="Unassembled WGS sequence"/>
</dbReference>
<gene>
    <name evidence="1" type="ORF">DW839_12580</name>
</gene>
<name>A0A414AVC7_9FIRM</name>
<sequence>MKKTICVQEANEVDIVFRDRTYTATFNMRAVLYLQEELSKTGIKELPYEHFAAIALYAGIRVNHQDFTMEEANTLALTMRPHDLQEILEEYAKSANGVDLQEQDEKTKKMIAQILKGAVGMQKI</sequence>
<accession>A0A414AVC7</accession>
<dbReference type="AlphaFoldDB" id="A0A414AVC7"/>
<evidence type="ECO:0000313" key="1">
    <source>
        <dbReference type="EMBL" id="RHC55683.1"/>
    </source>
</evidence>
<protein>
    <submittedName>
        <fullName evidence="1">Uncharacterized protein</fullName>
    </submittedName>
</protein>
<dbReference type="EMBL" id="QSHZ01000012">
    <property type="protein sequence ID" value="RHC55683.1"/>
    <property type="molecule type" value="Genomic_DNA"/>
</dbReference>
<reference evidence="1 2" key="1">
    <citation type="submission" date="2018-08" db="EMBL/GenBank/DDBJ databases">
        <title>A genome reference for cultivated species of the human gut microbiota.</title>
        <authorList>
            <person name="Zou Y."/>
            <person name="Xue W."/>
            <person name="Luo G."/>
        </authorList>
    </citation>
    <scope>NUCLEOTIDE SEQUENCE [LARGE SCALE GENOMIC DNA]</scope>
    <source>
        <strain evidence="1 2">AM35-14</strain>
    </source>
</reference>
<organism evidence="1 2">
    <name type="scientific">Enterocloster bolteae</name>
    <dbReference type="NCBI Taxonomy" id="208479"/>
    <lineage>
        <taxon>Bacteria</taxon>
        <taxon>Bacillati</taxon>
        <taxon>Bacillota</taxon>
        <taxon>Clostridia</taxon>
        <taxon>Lachnospirales</taxon>
        <taxon>Lachnospiraceae</taxon>
        <taxon>Enterocloster</taxon>
    </lineage>
</organism>
<evidence type="ECO:0000313" key="2">
    <source>
        <dbReference type="Proteomes" id="UP000283975"/>
    </source>
</evidence>
<proteinExistence type="predicted"/>
<comment type="caution">
    <text evidence="1">The sequence shown here is derived from an EMBL/GenBank/DDBJ whole genome shotgun (WGS) entry which is preliminary data.</text>
</comment>